<gene>
    <name evidence="2" type="ORF">UFOPK1931_00032</name>
</gene>
<evidence type="ECO:0000256" key="1">
    <source>
        <dbReference type="SAM" id="MobiDB-lite"/>
    </source>
</evidence>
<dbReference type="Pfam" id="PF13834">
    <property type="entry name" value="DUF4193"/>
    <property type="match status" value="1"/>
</dbReference>
<dbReference type="InterPro" id="IPR025242">
    <property type="entry name" value="DUF4193"/>
</dbReference>
<dbReference type="EMBL" id="CAEZVE010000003">
    <property type="protein sequence ID" value="CAB4613682.1"/>
    <property type="molecule type" value="Genomic_DNA"/>
</dbReference>
<dbReference type="AlphaFoldDB" id="A0A6J6HIX6"/>
<name>A0A6J6HIX6_9ZZZZ</name>
<evidence type="ECO:0000313" key="2">
    <source>
        <dbReference type="EMBL" id="CAB4613682.1"/>
    </source>
</evidence>
<feature type="region of interest" description="Disordered" evidence="1">
    <location>
        <begin position="1"/>
        <end position="44"/>
    </location>
</feature>
<proteinExistence type="predicted"/>
<protein>
    <submittedName>
        <fullName evidence="2">Unannotated protein</fullName>
    </submittedName>
</protein>
<accession>A0A6J6HIX6</accession>
<organism evidence="2">
    <name type="scientific">freshwater metagenome</name>
    <dbReference type="NCBI Taxonomy" id="449393"/>
    <lineage>
        <taxon>unclassified sequences</taxon>
        <taxon>metagenomes</taxon>
        <taxon>ecological metagenomes</taxon>
    </lineage>
</organism>
<feature type="compositionally biased region" description="Basic and acidic residues" evidence="1">
    <location>
        <begin position="1"/>
        <end position="12"/>
    </location>
</feature>
<sequence>MATDYDAPRKADDDTESIEAIKERVPATTGASDTEVDDSGDSFSIPDVVSEDLDVVVLPPQDDEFTCSNCFIVKHRSLVARKTKNGPICSECDA</sequence>
<reference evidence="2" key="1">
    <citation type="submission" date="2020-05" db="EMBL/GenBank/DDBJ databases">
        <authorList>
            <person name="Chiriac C."/>
            <person name="Salcher M."/>
            <person name="Ghai R."/>
            <person name="Kavagutti S V."/>
        </authorList>
    </citation>
    <scope>NUCLEOTIDE SEQUENCE</scope>
</reference>